<evidence type="ECO:0000313" key="2">
    <source>
        <dbReference type="EMBL" id="MBE9577154.1"/>
    </source>
</evidence>
<comment type="caution">
    <text evidence="2">The sequence shown here is derived from an EMBL/GenBank/DDBJ whole genome shotgun (WGS) entry which is preliminary data.</text>
</comment>
<accession>A0ABR9WU21</accession>
<keyword evidence="3" id="KW-1185">Reference proteome</keyword>
<name>A0ABR9WU21_9FLAO</name>
<dbReference type="RefSeq" id="WP_194096607.1">
    <property type="nucleotide sequence ID" value="NZ_JADFTZ010000005.1"/>
</dbReference>
<organism evidence="2 3">
    <name type="scientific">Flavobacterium proteolyticum</name>
    <dbReference type="NCBI Taxonomy" id="2911683"/>
    <lineage>
        <taxon>Bacteria</taxon>
        <taxon>Pseudomonadati</taxon>
        <taxon>Bacteroidota</taxon>
        <taxon>Flavobacteriia</taxon>
        <taxon>Flavobacteriales</taxon>
        <taxon>Flavobacteriaceae</taxon>
        <taxon>Flavobacterium</taxon>
    </lineage>
</organism>
<feature type="signal peptide" evidence="1">
    <location>
        <begin position="1"/>
        <end position="19"/>
    </location>
</feature>
<feature type="chain" id="PRO_5047170829" evidence="1">
    <location>
        <begin position="20"/>
        <end position="155"/>
    </location>
</feature>
<gene>
    <name evidence="2" type="ORF">IM755_10575</name>
</gene>
<sequence length="155" mass="18519">MKKIFIFFLLLFLANFTFSQENRISKVKLETLKLLYKWNDEKILIVNFYLPKNKCHYNQYENLKNGSQWFDNNIYKTINLSNTKNIFVYSDKLAAKKIIDNNRFFEDFENYFLNNFFNPNDNCYGVIAINSDGRYSFKSGEFSTDDVTLLLKNVN</sequence>
<keyword evidence="1" id="KW-0732">Signal</keyword>
<protein>
    <submittedName>
        <fullName evidence="2">Uncharacterized protein</fullName>
    </submittedName>
</protein>
<reference evidence="2 3" key="1">
    <citation type="submission" date="2020-10" db="EMBL/GenBank/DDBJ databases">
        <title>The genome sequence of Flavobacterium aquaticum 1Y8A.</title>
        <authorList>
            <person name="Liu Y."/>
        </authorList>
    </citation>
    <scope>NUCLEOTIDE SEQUENCE [LARGE SCALE GENOMIC DNA]</scope>
    <source>
        <strain evidence="2 3">1Y8A</strain>
    </source>
</reference>
<dbReference type="EMBL" id="JADFTZ010000005">
    <property type="protein sequence ID" value="MBE9577154.1"/>
    <property type="molecule type" value="Genomic_DNA"/>
</dbReference>
<evidence type="ECO:0000313" key="3">
    <source>
        <dbReference type="Proteomes" id="UP000656274"/>
    </source>
</evidence>
<dbReference type="Proteomes" id="UP000656274">
    <property type="component" value="Unassembled WGS sequence"/>
</dbReference>
<evidence type="ECO:0000256" key="1">
    <source>
        <dbReference type="SAM" id="SignalP"/>
    </source>
</evidence>
<proteinExistence type="predicted"/>